<dbReference type="Proteomes" id="UP001223761">
    <property type="component" value="Chromosome"/>
</dbReference>
<dbReference type="InterPro" id="IPR029063">
    <property type="entry name" value="SAM-dependent_MTases_sf"/>
</dbReference>
<reference evidence="4 6" key="4">
    <citation type="submission" date="2023-08" db="EMBL/GenBank/DDBJ databases">
        <title>Genome sequencing of the thermostable Gram positive bacteria Geobacillus proteiniphilus strain T-6.</title>
        <authorList>
            <person name="Shulami S."/>
            <person name="Shoham Y."/>
        </authorList>
    </citation>
    <scope>NUCLEOTIDE SEQUENCE [LARGE SCALE GENOMIC DNA]</scope>
    <source>
        <strain evidence="4 6">T-6</strain>
    </source>
</reference>
<evidence type="ECO:0000256" key="2">
    <source>
        <dbReference type="ARBA" id="ARBA00022691"/>
    </source>
</evidence>
<dbReference type="InterPro" id="IPR004298">
    <property type="entry name" value="Nicotian_synth"/>
</dbReference>
<reference evidence="3 5" key="1">
    <citation type="submission" date="2016-11" db="EMBL/GenBank/DDBJ databases">
        <authorList>
            <person name="Kadnikov V."/>
            <person name="Nazina T."/>
        </authorList>
    </citation>
    <scope>NUCLEOTIDE SEQUENCE [LARGE SCALE GENOMIC DNA]</scope>
    <source>
        <strain evidence="3 5">1017</strain>
    </source>
</reference>
<dbReference type="SUPFAM" id="SSF53335">
    <property type="entry name" value="S-adenosyl-L-methionine-dependent methyltransferases"/>
    <property type="match status" value="1"/>
</dbReference>
<evidence type="ECO:0000313" key="5">
    <source>
        <dbReference type="Proteomes" id="UP000186030"/>
    </source>
</evidence>
<evidence type="ECO:0000313" key="4">
    <source>
        <dbReference type="EMBL" id="WMJ17580.1"/>
    </source>
</evidence>
<dbReference type="Gene3D" id="3.40.50.150">
    <property type="entry name" value="Vaccinia Virus protein VP39"/>
    <property type="match status" value="1"/>
</dbReference>
<sequence>MLFVESIRLKEQIIDEYRNAYQIFKAGHDWLSRTTMLKEILCGLVSRLGQCFQQGLEDEVLSDPTIVEIREEMINQWKLAETMIELDYAKQFIQDRPNIGRLRKFIYWDHYENLLHIELAQFERMMGSWKWPSVVFVGAGSLPLSAILIQQYTRAPVVCLDANPQAYEMGKALAEHYGMQHLLLYRLVDGTSYDYQSCDVVWISSSVPNKEQMVQRIYQTNPCALVVVRSVEGIYQLVDEPVNETAFQHICEEIGRTQATPFIFNSTIFYGFRNA</sequence>
<gene>
    <name evidence="3" type="ORF">BRO54_3639</name>
    <name evidence="4" type="ORF">RA955_05825</name>
</gene>
<dbReference type="RefSeq" id="WP_074044742.1">
    <property type="nucleotide sequence ID" value="NZ_CP133076.1"/>
</dbReference>
<evidence type="ECO:0000256" key="1">
    <source>
        <dbReference type="ARBA" id="ARBA00022679"/>
    </source>
</evidence>
<evidence type="ECO:0000313" key="3">
    <source>
        <dbReference type="EMBL" id="OKO88467.1"/>
    </source>
</evidence>
<accession>A0A1Q5SKA9</accession>
<proteinExistence type="predicted"/>
<name>A0A1Q5SKA9_9BACL</name>
<dbReference type="PROSITE" id="PS51142">
    <property type="entry name" value="NAS"/>
    <property type="match status" value="1"/>
</dbReference>
<reference evidence="3" key="3">
    <citation type="journal article" date="2019" name="Int. J. Syst. Evol. Microbiol.">
        <title>Geobacillus proteiniphilus sp. nov., a thermophilic bacterium isolated from a high-temperature heavy oil reservoir in China.</title>
        <authorList>
            <person name="Semenova E.M."/>
            <person name="Sokolova D.S."/>
            <person name="Grouzdev D.S."/>
            <person name="Poltaraus A.B."/>
            <person name="Vinokurova N.G."/>
            <person name="Tourova T.P."/>
            <person name="Nazina T.N."/>
        </authorList>
    </citation>
    <scope>NUCLEOTIDE SEQUENCE</scope>
    <source>
        <strain evidence="3">1017</strain>
    </source>
</reference>
<keyword evidence="6" id="KW-1185">Reference proteome</keyword>
<dbReference type="EMBL" id="MQMG01000074">
    <property type="protein sequence ID" value="OKO88467.1"/>
    <property type="molecule type" value="Genomic_DNA"/>
</dbReference>
<protein>
    <submittedName>
        <fullName evidence="4">Nicotianamine synthase family protein</fullName>
    </submittedName>
</protein>
<evidence type="ECO:0000313" key="6">
    <source>
        <dbReference type="Proteomes" id="UP001223761"/>
    </source>
</evidence>
<dbReference type="PANTHER" id="PTHR32266">
    <property type="entry name" value="NICOTIANAMINE SYNTHASE 3"/>
    <property type="match status" value="1"/>
</dbReference>
<dbReference type="PANTHER" id="PTHR32266:SF12">
    <property type="entry name" value="NICOTIANAMINE SYNTHASE 3"/>
    <property type="match status" value="1"/>
</dbReference>
<dbReference type="AlphaFoldDB" id="A0A1Q5SKA9"/>
<keyword evidence="1" id="KW-0808">Transferase</keyword>
<dbReference type="Proteomes" id="UP000186030">
    <property type="component" value="Unassembled WGS sequence"/>
</dbReference>
<reference evidence="5" key="2">
    <citation type="submission" date="2017-01" db="EMBL/GenBank/DDBJ databases">
        <title>Genome sequencing and annotation of Geobacillus sp. 1017, a Hydrocarbon-Oxidizing Thermophilic Bacterium Isolated from a Heavy Oil Reservoir (China).</title>
        <authorList>
            <person name="Kadnikov V.V."/>
            <person name="Mardanov A.V."/>
            <person name="Poltaraus A.B."/>
            <person name="Sokolova D.S."/>
            <person name="Semenova E.M."/>
            <person name="Ravin N.V."/>
            <person name="Tourova T.P."/>
            <person name="Nazina T.N."/>
        </authorList>
    </citation>
    <scope>NUCLEOTIDE SEQUENCE [LARGE SCALE GENOMIC DNA]</scope>
    <source>
        <strain evidence="5">1017</strain>
    </source>
</reference>
<dbReference type="EMBL" id="CP133076">
    <property type="protein sequence ID" value="WMJ17580.1"/>
    <property type="molecule type" value="Genomic_DNA"/>
</dbReference>
<dbReference type="Pfam" id="PF03059">
    <property type="entry name" value="NAS"/>
    <property type="match status" value="1"/>
</dbReference>
<dbReference type="GO" id="GO:0030410">
    <property type="term" value="F:nicotianamine synthase activity"/>
    <property type="evidence" value="ECO:0007669"/>
    <property type="project" value="InterPro"/>
</dbReference>
<dbReference type="GO" id="GO:0030418">
    <property type="term" value="P:nicotianamine biosynthetic process"/>
    <property type="evidence" value="ECO:0007669"/>
    <property type="project" value="InterPro"/>
</dbReference>
<organism evidence="3 5">
    <name type="scientific">Geobacillus proteiniphilus</name>
    <dbReference type="NCBI Taxonomy" id="860353"/>
    <lineage>
        <taxon>Bacteria</taxon>
        <taxon>Bacillati</taxon>
        <taxon>Bacillota</taxon>
        <taxon>Bacilli</taxon>
        <taxon>Bacillales</taxon>
        <taxon>Anoxybacillaceae</taxon>
        <taxon>Geobacillus</taxon>
    </lineage>
</organism>
<keyword evidence="2" id="KW-0949">S-adenosyl-L-methionine</keyword>